<dbReference type="PROSITE" id="PS51016">
    <property type="entry name" value="MYTH4"/>
    <property type="match status" value="1"/>
</dbReference>
<evidence type="ECO:0000259" key="10">
    <source>
        <dbReference type="PROSITE" id="PS50003"/>
    </source>
</evidence>
<keyword evidence="3" id="KW-0677">Repeat</keyword>
<dbReference type="SUPFAM" id="SSF47031">
    <property type="entry name" value="Second domain of FERM"/>
    <property type="match status" value="1"/>
</dbReference>
<dbReference type="PROSITE" id="PS50003">
    <property type="entry name" value="PH_DOMAIN"/>
    <property type="match status" value="2"/>
</dbReference>
<dbReference type="FunFam" id="2.30.29.30:FF:000286">
    <property type="entry name" value="PH-protein kinase domain containing protein"/>
    <property type="match status" value="1"/>
</dbReference>
<evidence type="ECO:0000256" key="4">
    <source>
        <dbReference type="ARBA" id="ARBA00022741"/>
    </source>
</evidence>
<feature type="compositionally biased region" description="Polar residues" evidence="9">
    <location>
        <begin position="1"/>
        <end position="21"/>
    </location>
</feature>
<dbReference type="InterPro" id="IPR038185">
    <property type="entry name" value="MyTH4_dom_sf"/>
</dbReference>
<keyword evidence="4" id="KW-0547">Nucleotide-binding</keyword>
<protein>
    <recommendedName>
        <fullName evidence="15">Pleckstrin homology domain-containing family H member 2</fullName>
    </recommendedName>
</protein>
<comment type="caution">
    <text evidence="13">The sequence shown here is derived from an EMBL/GenBank/DDBJ whole genome shotgun (WGS) entry which is preliminary data.</text>
</comment>
<dbReference type="GO" id="GO:0030835">
    <property type="term" value="P:negative regulation of actin filament depolymerization"/>
    <property type="evidence" value="ECO:0007669"/>
    <property type="project" value="TreeGrafter"/>
</dbReference>
<dbReference type="InterPro" id="IPR019749">
    <property type="entry name" value="Band_41_domain"/>
</dbReference>
<evidence type="ECO:0000256" key="7">
    <source>
        <dbReference type="ARBA" id="ARBA00023175"/>
    </source>
</evidence>
<name>A0A9N7V879_PLEPL</name>
<dbReference type="Pfam" id="PF21989">
    <property type="entry name" value="RA_2"/>
    <property type="match status" value="1"/>
</dbReference>
<dbReference type="Gene3D" id="1.20.80.10">
    <property type="match status" value="1"/>
</dbReference>
<evidence type="ECO:0000256" key="5">
    <source>
        <dbReference type="ARBA" id="ARBA00022840"/>
    </source>
</evidence>
<proteinExistence type="predicted"/>
<evidence type="ECO:0000259" key="12">
    <source>
        <dbReference type="PROSITE" id="PS51016"/>
    </source>
</evidence>
<evidence type="ECO:0000313" key="13">
    <source>
        <dbReference type="EMBL" id="CAB1443904.1"/>
    </source>
</evidence>
<feature type="domain" description="PH" evidence="10">
    <location>
        <begin position="839"/>
        <end position="947"/>
    </location>
</feature>
<gene>
    <name evidence="13" type="ORF">PLEPLA_LOCUS31620</name>
</gene>
<feature type="compositionally biased region" description="Low complexity" evidence="9">
    <location>
        <begin position="317"/>
        <end position="328"/>
    </location>
</feature>
<evidence type="ECO:0000313" key="14">
    <source>
        <dbReference type="Proteomes" id="UP001153269"/>
    </source>
</evidence>
<feature type="compositionally biased region" description="Polar residues" evidence="9">
    <location>
        <begin position="253"/>
        <end position="262"/>
    </location>
</feature>
<dbReference type="CDD" id="cd14473">
    <property type="entry name" value="FERM_B-lobe"/>
    <property type="match status" value="1"/>
</dbReference>
<dbReference type="GO" id="GO:0005737">
    <property type="term" value="C:cytoplasm"/>
    <property type="evidence" value="ECO:0007669"/>
    <property type="project" value="UniProtKB-SubCell"/>
</dbReference>
<keyword evidence="7" id="KW-0505">Motor protein</keyword>
<feature type="coiled-coil region" evidence="8">
    <location>
        <begin position="130"/>
        <end position="214"/>
    </location>
</feature>
<dbReference type="InterPro" id="IPR000857">
    <property type="entry name" value="MyTH4_dom"/>
</dbReference>
<dbReference type="InterPro" id="IPR002404">
    <property type="entry name" value="IRS_PTB"/>
</dbReference>
<evidence type="ECO:0000256" key="3">
    <source>
        <dbReference type="ARBA" id="ARBA00022737"/>
    </source>
</evidence>
<comment type="subcellular location">
    <subcellularLocation>
        <location evidence="1">Cytoplasm</location>
    </subcellularLocation>
</comment>
<feature type="domain" description="FERM" evidence="11">
    <location>
        <begin position="1149"/>
        <end position="1480"/>
    </location>
</feature>
<feature type="domain" description="PH" evidence="10">
    <location>
        <begin position="730"/>
        <end position="825"/>
    </location>
</feature>
<organism evidence="13 14">
    <name type="scientific">Pleuronectes platessa</name>
    <name type="common">European plaice</name>
    <dbReference type="NCBI Taxonomy" id="8262"/>
    <lineage>
        <taxon>Eukaryota</taxon>
        <taxon>Metazoa</taxon>
        <taxon>Chordata</taxon>
        <taxon>Craniata</taxon>
        <taxon>Vertebrata</taxon>
        <taxon>Euteleostomi</taxon>
        <taxon>Actinopterygii</taxon>
        <taxon>Neopterygii</taxon>
        <taxon>Teleostei</taxon>
        <taxon>Neoteleostei</taxon>
        <taxon>Acanthomorphata</taxon>
        <taxon>Carangaria</taxon>
        <taxon>Pleuronectiformes</taxon>
        <taxon>Pleuronectoidei</taxon>
        <taxon>Pleuronectidae</taxon>
        <taxon>Pleuronectes</taxon>
    </lineage>
</organism>
<evidence type="ECO:0000259" key="11">
    <source>
        <dbReference type="PROSITE" id="PS50057"/>
    </source>
</evidence>
<dbReference type="Pfam" id="PF02174">
    <property type="entry name" value="IRS"/>
    <property type="match status" value="1"/>
</dbReference>
<dbReference type="Pfam" id="PF00784">
    <property type="entry name" value="MyTH4"/>
    <property type="match status" value="1"/>
</dbReference>
<accession>A0A9N7V879</accession>
<keyword evidence="14" id="KW-1185">Reference proteome</keyword>
<dbReference type="InterPro" id="IPR000299">
    <property type="entry name" value="FERM_domain"/>
</dbReference>
<reference evidence="13" key="1">
    <citation type="submission" date="2020-03" db="EMBL/GenBank/DDBJ databases">
        <authorList>
            <person name="Weist P."/>
        </authorList>
    </citation>
    <scope>NUCLEOTIDE SEQUENCE</scope>
</reference>
<keyword evidence="5" id="KW-0067">ATP-binding</keyword>
<feature type="compositionally biased region" description="Low complexity" evidence="9">
    <location>
        <begin position="635"/>
        <end position="678"/>
    </location>
</feature>
<dbReference type="SMART" id="SM00295">
    <property type="entry name" value="B41"/>
    <property type="match status" value="1"/>
</dbReference>
<dbReference type="GO" id="GO:0005856">
    <property type="term" value="C:cytoskeleton"/>
    <property type="evidence" value="ECO:0007669"/>
    <property type="project" value="InterPro"/>
</dbReference>
<feature type="compositionally biased region" description="Low complexity" evidence="9">
    <location>
        <begin position="420"/>
        <end position="433"/>
    </location>
</feature>
<dbReference type="InterPro" id="IPR011993">
    <property type="entry name" value="PH-like_dom_sf"/>
</dbReference>
<dbReference type="Gene3D" id="1.25.40.530">
    <property type="entry name" value="MyTH4 domain"/>
    <property type="match status" value="1"/>
</dbReference>
<feature type="region of interest" description="Disordered" evidence="9">
    <location>
        <begin position="245"/>
        <end position="571"/>
    </location>
</feature>
<feature type="region of interest" description="Disordered" evidence="9">
    <location>
        <begin position="635"/>
        <end position="698"/>
    </location>
</feature>
<dbReference type="Pfam" id="PF00169">
    <property type="entry name" value="PH"/>
    <property type="match status" value="1"/>
</dbReference>
<feature type="compositionally biased region" description="Gly residues" evidence="9">
    <location>
        <begin position="329"/>
        <end position="340"/>
    </location>
</feature>
<keyword evidence="6 8" id="KW-0175">Coiled coil</keyword>
<dbReference type="Gene3D" id="3.10.20.90">
    <property type="entry name" value="Phosphatidylinositol 3-kinase Catalytic Subunit, Chain A, domain 1"/>
    <property type="match status" value="1"/>
</dbReference>
<dbReference type="SMART" id="SM00139">
    <property type="entry name" value="MyTH4"/>
    <property type="match status" value="1"/>
</dbReference>
<dbReference type="InterPro" id="IPR019748">
    <property type="entry name" value="FERM_central"/>
</dbReference>
<feature type="domain" description="MyTH4" evidence="12">
    <location>
        <begin position="983"/>
        <end position="1138"/>
    </location>
</feature>
<dbReference type="FunFam" id="1.25.40.530:FF:000001">
    <property type="entry name" value="Pleckstrin homology domain-containing family H member 2"/>
    <property type="match status" value="1"/>
</dbReference>
<dbReference type="SUPFAM" id="SSF50729">
    <property type="entry name" value="PH domain-like"/>
    <property type="match status" value="2"/>
</dbReference>
<dbReference type="Pfam" id="PF00373">
    <property type="entry name" value="FERM_M"/>
    <property type="match status" value="1"/>
</dbReference>
<dbReference type="SMART" id="SM00233">
    <property type="entry name" value="PH"/>
    <property type="match status" value="2"/>
</dbReference>
<dbReference type="CDD" id="cd13282">
    <property type="entry name" value="PH1_PLEKHH1_PLEKHH2"/>
    <property type="match status" value="1"/>
</dbReference>
<dbReference type="InterPro" id="IPR014352">
    <property type="entry name" value="FERM/acyl-CoA-bd_prot_sf"/>
</dbReference>
<dbReference type="InterPro" id="IPR001849">
    <property type="entry name" value="PH_domain"/>
</dbReference>
<evidence type="ECO:0000256" key="2">
    <source>
        <dbReference type="ARBA" id="ARBA00022490"/>
    </source>
</evidence>
<evidence type="ECO:0000256" key="9">
    <source>
        <dbReference type="SAM" id="MobiDB-lite"/>
    </source>
</evidence>
<dbReference type="InterPro" id="IPR035963">
    <property type="entry name" value="FERM_2"/>
</dbReference>
<evidence type="ECO:0008006" key="15">
    <source>
        <dbReference type="Google" id="ProtNLM"/>
    </source>
</evidence>
<dbReference type="Proteomes" id="UP001153269">
    <property type="component" value="Unassembled WGS sequence"/>
</dbReference>
<dbReference type="PANTHER" id="PTHR22903">
    <property type="entry name" value="PLEKHH PROTEIN"/>
    <property type="match status" value="1"/>
</dbReference>
<evidence type="ECO:0000256" key="6">
    <source>
        <dbReference type="ARBA" id="ARBA00023054"/>
    </source>
</evidence>
<dbReference type="GO" id="GO:0005524">
    <property type="term" value="F:ATP binding"/>
    <property type="evidence" value="ECO:0007669"/>
    <property type="project" value="UniProtKB-KW"/>
</dbReference>
<dbReference type="PANTHER" id="PTHR22903:SF3">
    <property type="entry name" value="PLECKSTRIN HOMOLOGY DOMAIN-CONTAINING FAMILY H MEMBER 2"/>
    <property type="match status" value="1"/>
</dbReference>
<feature type="compositionally biased region" description="Polar residues" evidence="9">
    <location>
        <begin position="529"/>
        <end position="545"/>
    </location>
</feature>
<evidence type="ECO:0000256" key="8">
    <source>
        <dbReference type="SAM" id="Coils"/>
    </source>
</evidence>
<dbReference type="Gene3D" id="2.30.29.30">
    <property type="entry name" value="Pleckstrin-homology domain (PH domain)/Phosphotyrosine-binding domain (PTB)"/>
    <property type="match status" value="3"/>
</dbReference>
<keyword evidence="2" id="KW-0963">Cytoplasm</keyword>
<dbReference type="PROSITE" id="PS50057">
    <property type="entry name" value="FERM_3"/>
    <property type="match status" value="1"/>
</dbReference>
<evidence type="ECO:0000256" key="1">
    <source>
        <dbReference type="ARBA" id="ARBA00004496"/>
    </source>
</evidence>
<feature type="region of interest" description="Disordered" evidence="9">
    <location>
        <begin position="1"/>
        <end position="23"/>
    </location>
</feature>
<dbReference type="GO" id="GO:0003779">
    <property type="term" value="F:actin binding"/>
    <property type="evidence" value="ECO:0007669"/>
    <property type="project" value="TreeGrafter"/>
</dbReference>
<dbReference type="EMBL" id="CADEAL010003223">
    <property type="protein sequence ID" value="CAB1443904.1"/>
    <property type="molecule type" value="Genomic_DNA"/>
</dbReference>
<sequence>MNQDPCRTRGTSLPTDCNSPPTEAELSVKTLLRQYRQGGSAGMADGEEAMSQEDWKEKCMVLEALLMKFRVQIIRIRELTADKIQQLETQVIDTEKKAFTAHQQVQWMEEKLKAPEGQSGDAEVRLFTRCQELHASVQEKDDAIEQLEQQLEEQKQIRLQDSKTVEEKAAKIKEWVMLKLSEFEVENAALRETNKQHEAQILELQKQVQAFEQKCSGGQGVLSRPGEAQRLSSLTFGCFQVRGKNPQVLTGPAPSQRTLSTQEEIEASGEPVKHTASSETDGEVHRPDQAGLLCSPLEDDSASDSLADSTCGRESRAVSSVLSSAASEGEGGGGGGGGACGLEFSRPGSETYLTASDDSSSLFDDDMQRAERPSFGLLGSSDGTLGEGKEGEEEAAHRAELEDSTSEELNKRFQSQRLDSSSSSSEPNTSSPSLTPALTPKRPTPPQDPRDNPASPKQPRLRTPAGFGLIHASVAKKHLSQPPISSEAAHGRTRNALSMLRPFRPQETDLDQEGEAGMETGRDTPPHTLPSSQAPPTMLSLQTSPEPGPEPGDLSAPGNTPPTPPLHRLPSWESRIYAVAKSGIRLSETSCTDPASKDPSLQSSYPAFIMYTSLIYKNMTAPVYTTLKGKATLLSSSPVSDESSSSEESSSSGEEDGSVCSSHTSSSSRKDSSPGSPRSLKRAVSMSSMTSESDYAIPPDAYSTDTECFEPEQKLHKTCSAASDNGKSEPMEKSGYLLKMVKTWKKTWKRRWFVLKDGELLYYKSPSDVIRKPQGQIEVNATSSIARGEGKQILQVVTGKHVYYLKADSPNLLEEWLKVLLSVLRVKAASPLFTQPDIRPGMKGLLIKVKHGYSKRVWCALIGKTLYYFRSQEDKFPLGQIKLWEARVEEVDRSRDSDDDLKACGRGLQGAPFTISIHPQEQGPTYLLIESRHEKDSWLYHLSVAAGTTVGQVGTEFEQLVGKLFHVDGDPNSQIWRHPMLCFSKEALSSPLTTLPSQALQTEAVKLFKTCQLFINVAIDAPAIDYHVSLAQSALQVCLTHPALQNEFFCQLIKQTRRRQPPDHPGPLQGWQFLALCVGLFLPQHPFLWLLQVHLKRQGDSRTEVGKYAIYCQRSMERTQQKGERQGRPSRMEILSILLRNPYHHSLPFSVPVHFLNNTYQVVSFDASTTVDEFQCRLNQDTGIRKTGLSGFSLYTDDPTGRDLEHCLQGGIKICDIISKWEQACKEQHTGKSENTRTVRLTYKNRLYFSPQVRGESERERLLLAYQTNEAIVAGHFPVNKELALEMAALLAQVEFGDFERPFSAPGSAQTKSNQTLKQVLERFYPKHYRRAMSEEQLRQLLQRLSARWASLRGRSSPECVRIYLTVARKWPFFGAKLFEAESTTPSPEQGVRVWLAVHEDGISILEHNSIKPLVSHPYKNLMTFGGCKQDFMLVMGQSIGTNSSKDKPTEKHLFAMDTSKIREITLLISSYINSAHQLKAAAHHLSAPALMVAQPISLKCKELRRKSPPALGRPSKAPTLL</sequence>